<evidence type="ECO:0000313" key="2">
    <source>
        <dbReference type="Proteomes" id="UP001177003"/>
    </source>
</evidence>
<dbReference type="AlphaFoldDB" id="A0AA36E3P8"/>
<evidence type="ECO:0000313" key="1">
    <source>
        <dbReference type="EMBL" id="CAI9281831.1"/>
    </source>
</evidence>
<organism evidence="1 2">
    <name type="scientific">Lactuca saligna</name>
    <name type="common">Willowleaf lettuce</name>
    <dbReference type="NCBI Taxonomy" id="75948"/>
    <lineage>
        <taxon>Eukaryota</taxon>
        <taxon>Viridiplantae</taxon>
        <taxon>Streptophyta</taxon>
        <taxon>Embryophyta</taxon>
        <taxon>Tracheophyta</taxon>
        <taxon>Spermatophyta</taxon>
        <taxon>Magnoliopsida</taxon>
        <taxon>eudicotyledons</taxon>
        <taxon>Gunneridae</taxon>
        <taxon>Pentapetalae</taxon>
        <taxon>asterids</taxon>
        <taxon>campanulids</taxon>
        <taxon>Asterales</taxon>
        <taxon>Asteraceae</taxon>
        <taxon>Cichorioideae</taxon>
        <taxon>Cichorieae</taxon>
        <taxon>Lactucinae</taxon>
        <taxon>Lactuca</taxon>
    </lineage>
</organism>
<gene>
    <name evidence="1" type="ORF">LSALG_LOCUS21502</name>
</gene>
<proteinExistence type="predicted"/>
<sequence>MRTQKDDTTVQVPSWEHTRHAMAYLDWSSAGVQENKLSSTSIYVWNFHHFFSTCSTALLSHLLISLCSRQRSVDEIIRSTKMGFPFFTNTPLKLQLKPMLLITQSLGLLGKASFLWILTSTKLKEHSSCAFYTCFRGTLPYFK</sequence>
<reference evidence="1" key="1">
    <citation type="submission" date="2023-04" db="EMBL/GenBank/DDBJ databases">
        <authorList>
            <person name="Vijverberg K."/>
            <person name="Xiong W."/>
            <person name="Schranz E."/>
        </authorList>
    </citation>
    <scope>NUCLEOTIDE SEQUENCE</scope>
</reference>
<keyword evidence="2" id="KW-1185">Reference proteome</keyword>
<dbReference type="Proteomes" id="UP001177003">
    <property type="component" value="Chromosome 4"/>
</dbReference>
<dbReference type="EMBL" id="OX465080">
    <property type="protein sequence ID" value="CAI9281831.1"/>
    <property type="molecule type" value="Genomic_DNA"/>
</dbReference>
<accession>A0AA36E3P8</accession>
<protein>
    <submittedName>
        <fullName evidence="1">Uncharacterized protein</fullName>
    </submittedName>
</protein>
<name>A0AA36E3P8_LACSI</name>